<feature type="compositionally biased region" description="Polar residues" evidence="1">
    <location>
        <begin position="22"/>
        <end position="48"/>
    </location>
</feature>
<name>K0RL14_THAOC</name>
<proteinExistence type="predicted"/>
<keyword evidence="3" id="KW-1185">Reference proteome</keyword>
<feature type="non-terminal residue" evidence="2">
    <location>
        <position position="66"/>
    </location>
</feature>
<evidence type="ECO:0000313" key="2">
    <source>
        <dbReference type="EMBL" id="EJK52979.1"/>
    </source>
</evidence>
<feature type="compositionally biased region" description="Low complexity" evidence="1">
    <location>
        <begin position="12"/>
        <end position="21"/>
    </location>
</feature>
<evidence type="ECO:0000313" key="3">
    <source>
        <dbReference type="Proteomes" id="UP000266841"/>
    </source>
</evidence>
<comment type="caution">
    <text evidence="2">The sequence shown here is derived from an EMBL/GenBank/DDBJ whole genome shotgun (WGS) entry which is preliminary data.</text>
</comment>
<accession>K0RL14</accession>
<evidence type="ECO:0000256" key="1">
    <source>
        <dbReference type="SAM" id="MobiDB-lite"/>
    </source>
</evidence>
<sequence>MSPSSPPPEYEATVASATTTAPSQRPTRASGSPRNRNNLRARSQAYNRQRNRAEMTATQKPDPRQP</sequence>
<feature type="region of interest" description="Disordered" evidence="1">
    <location>
        <begin position="1"/>
        <end position="66"/>
    </location>
</feature>
<dbReference type="Proteomes" id="UP000266841">
    <property type="component" value="Unassembled WGS sequence"/>
</dbReference>
<dbReference type="EMBL" id="AGNL01038797">
    <property type="protein sequence ID" value="EJK52979.1"/>
    <property type="molecule type" value="Genomic_DNA"/>
</dbReference>
<organism evidence="2 3">
    <name type="scientific">Thalassiosira oceanica</name>
    <name type="common">Marine diatom</name>
    <dbReference type="NCBI Taxonomy" id="159749"/>
    <lineage>
        <taxon>Eukaryota</taxon>
        <taxon>Sar</taxon>
        <taxon>Stramenopiles</taxon>
        <taxon>Ochrophyta</taxon>
        <taxon>Bacillariophyta</taxon>
        <taxon>Coscinodiscophyceae</taxon>
        <taxon>Thalassiosirophycidae</taxon>
        <taxon>Thalassiosirales</taxon>
        <taxon>Thalassiosiraceae</taxon>
        <taxon>Thalassiosira</taxon>
    </lineage>
</organism>
<dbReference type="AlphaFoldDB" id="K0RL14"/>
<gene>
    <name evidence="2" type="ORF">THAOC_27670</name>
</gene>
<protein>
    <submittedName>
        <fullName evidence="2">Uncharacterized protein</fullName>
    </submittedName>
</protein>
<reference evidence="2 3" key="1">
    <citation type="journal article" date="2012" name="Genome Biol.">
        <title>Genome and low-iron response of an oceanic diatom adapted to chronic iron limitation.</title>
        <authorList>
            <person name="Lommer M."/>
            <person name="Specht M."/>
            <person name="Roy A.S."/>
            <person name="Kraemer L."/>
            <person name="Andreson R."/>
            <person name="Gutowska M.A."/>
            <person name="Wolf J."/>
            <person name="Bergner S.V."/>
            <person name="Schilhabel M.B."/>
            <person name="Klostermeier U.C."/>
            <person name="Beiko R.G."/>
            <person name="Rosenstiel P."/>
            <person name="Hippler M."/>
            <person name="Laroche J."/>
        </authorList>
    </citation>
    <scope>NUCLEOTIDE SEQUENCE [LARGE SCALE GENOMIC DNA]</scope>
    <source>
        <strain evidence="2 3">CCMP1005</strain>
    </source>
</reference>